<dbReference type="Pfam" id="PF05069">
    <property type="entry name" value="Phage_tail_S"/>
    <property type="match status" value="1"/>
</dbReference>
<accession>A0A3G8M8P3</accession>
<reference evidence="2 3" key="1">
    <citation type="submission" date="2018-11" db="EMBL/GenBank/DDBJ databases">
        <title>Genome squencing of methanotrophic bacteria isolated from alkaline groundwater in Korea.</title>
        <authorList>
            <person name="Nguyen L.N."/>
        </authorList>
    </citation>
    <scope>NUCLEOTIDE SEQUENCE [LARGE SCALE GENOMIC DNA]</scope>
    <source>
        <strain evidence="2 3">GW6</strain>
    </source>
</reference>
<evidence type="ECO:0000313" key="2">
    <source>
        <dbReference type="EMBL" id="AZG78157.1"/>
    </source>
</evidence>
<dbReference type="InterPro" id="IPR006522">
    <property type="entry name" value="Phage_virion_morphogenesis"/>
</dbReference>
<name>A0A3G8M8P3_9HYPH</name>
<dbReference type="Proteomes" id="UP000273982">
    <property type="component" value="Chromosome"/>
</dbReference>
<feature type="region of interest" description="Disordered" evidence="1">
    <location>
        <begin position="44"/>
        <end position="65"/>
    </location>
</feature>
<protein>
    <submittedName>
        <fullName evidence="2">Phage morphogenesis protein</fullName>
    </submittedName>
</protein>
<dbReference type="KEGG" id="mros:EHO51_16245"/>
<dbReference type="RefSeq" id="WP_124739748.1">
    <property type="nucleotide sequence ID" value="NZ_CP034086.1"/>
</dbReference>
<dbReference type="EMBL" id="CP034086">
    <property type="protein sequence ID" value="AZG78157.1"/>
    <property type="molecule type" value="Genomic_DNA"/>
</dbReference>
<sequence length="161" mass="17339">MDFGVKIEVDKHDLAAISALVTGLSDFDAAPLVEEIVQLGENQTRKRIESGGPGPDGTKWSPNKEGTPILFRTGRHLHDSIASTSSGTSGEWGAAWEFAHVHQEGAVITPKSAGRLVFMLGAKRVFAKKVTIPARPFVGVSAEDAEEIKELVTDYFGRLLP</sequence>
<organism evidence="2 3">
    <name type="scientific">Methylocystis rosea</name>
    <dbReference type="NCBI Taxonomy" id="173366"/>
    <lineage>
        <taxon>Bacteria</taxon>
        <taxon>Pseudomonadati</taxon>
        <taxon>Pseudomonadota</taxon>
        <taxon>Alphaproteobacteria</taxon>
        <taxon>Hyphomicrobiales</taxon>
        <taxon>Methylocystaceae</taxon>
        <taxon>Methylocystis</taxon>
    </lineage>
</organism>
<proteinExistence type="predicted"/>
<gene>
    <name evidence="2" type="ORF">EHO51_16245</name>
</gene>
<evidence type="ECO:0000313" key="3">
    <source>
        <dbReference type="Proteomes" id="UP000273982"/>
    </source>
</evidence>
<evidence type="ECO:0000256" key="1">
    <source>
        <dbReference type="SAM" id="MobiDB-lite"/>
    </source>
</evidence>
<dbReference type="AlphaFoldDB" id="A0A3G8M8P3"/>